<dbReference type="Proteomes" id="UP000659767">
    <property type="component" value="Unassembled WGS sequence"/>
</dbReference>
<dbReference type="EMBL" id="BMSZ01000008">
    <property type="protein sequence ID" value="GGS54764.1"/>
    <property type="molecule type" value="Genomic_DNA"/>
</dbReference>
<sequence>MAQDRARVPLAHRLTYAAFLTATDAEARVAWHRWRGDYPDREQALPRADAACTRTQAEFHVIDPDALAPAEEARALVECIRSMHTADDEPQGVWARCTALRTAFVDAARQCLADQL</sequence>
<gene>
    <name evidence="1" type="ORF">GCM10010253_31430</name>
</gene>
<accession>A0ABQ2T6N0</accession>
<name>A0ABQ2T6N0_STRBA</name>
<keyword evidence="2" id="KW-1185">Reference proteome</keyword>
<dbReference type="RefSeq" id="WP_199888377.1">
    <property type="nucleotide sequence ID" value="NZ_BMSZ01000008.1"/>
</dbReference>
<reference evidence="2" key="1">
    <citation type="journal article" date="2019" name="Int. J. Syst. Evol. Microbiol.">
        <title>The Global Catalogue of Microorganisms (GCM) 10K type strain sequencing project: providing services to taxonomists for standard genome sequencing and annotation.</title>
        <authorList>
            <consortium name="The Broad Institute Genomics Platform"/>
            <consortium name="The Broad Institute Genome Sequencing Center for Infectious Disease"/>
            <person name="Wu L."/>
            <person name="Ma J."/>
        </authorList>
    </citation>
    <scope>NUCLEOTIDE SEQUENCE [LARGE SCALE GENOMIC DNA]</scope>
    <source>
        <strain evidence="2">JCM 4350</strain>
    </source>
</reference>
<organism evidence="1 2">
    <name type="scientific">Streptomyces badius</name>
    <dbReference type="NCBI Taxonomy" id="1941"/>
    <lineage>
        <taxon>Bacteria</taxon>
        <taxon>Bacillati</taxon>
        <taxon>Actinomycetota</taxon>
        <taxon>Actinomycetes</taxon>
        <taxon>Kitasatosporales</taxon>
        <taxon>Streptomycetaceae</taxon>
        <taxon>Streptomyces</taxon>
    </lineage>
</organism>
<comment type="caution">
    <text evidence="1">The sequence shown here is derived from an EMBL/GenBank/DDBJ whole genome shotgun (WGS) entry which is preliminary data.</text>
</comment>
<protein>
    <submittedName>
        <fullName evidence="1">Uncharacterized protein</fullName>
    </submittedName>
</protein>
<proteinExistence type="predicted"/>
<evidence type="ECO:0000313" key="1">
    <source>
        <dbReference type="EMBL" id="GGS54764.1"/>
    </source>
</evidence>
<evidence type="ECO:0000313" key="2">
    <source>
        <dbReference type="Proteomes" id="UP000659767"/>
    </source>
</evidence>